<dbReference type="InterPro" id="IPR049177">
    <property type="entry name" value="MgtC_SapB_SrpB_YhiD_N"/>
</dbReference>
<feature type="domain" description="DUF4010" evidence="3">
    <location>
        <begin position="196"/>
        <end position="399"/>
    </location>
</feature>
<feature type="transmembrane region" description="Helical" evidence="1">
    <location>
        <begin position="375"/>
        <end position="400"/>
    </location>
</feature>
<keyword evidence="5" id="KW-1185">Reference proteome</keyword>
<accession>A0A917DDX1</accession>
<dbReference type="PANTHER" id="PTHR39084">
    <property type="entry name" value="MEMBRANE PROTEIN-RELATED"/>
    <property type="match status" value="1"/>
</dbReference>
<evidence type="ECO:0000313" key="4">
    <source>
        <dbReference type="EMBL" id="GGD30116.1"/>
    </source>
</evidence>
<evidence type="ECO:0000259" key="2">
    <source>
        <dbReference type="Pfam" id="PF02308"/>
    </source>
</evidence>
<feature type="transmembrane region" description="Helical" evidence="1">
    <location>
        <begin position="76"/>
        <end position="97"/>
    </location>
</feature>
<protein>
    <recommendedName>
        <fullName evidence="6">DUF4010 domain-containing protein</fullName>
    </recommendedName>
</protein>
<feature type="transmembrane region" description="Helical" evidence="1">
    <location>
        <begin position="163"/>
        <end position="182"/>
    </location>
</feature>
<keyword evidence="1" id="KW-0472">Membrane</keyword>
<gene>
    <name evidence="4" type="ORF">GCM10010989_00220</name>
</gene>
<keyword evidence="1" id="KW-0812">Transmembrane</keyword>
<dbReference type="RefSeq" id="WP_082924480.1">
    <property type="nucleotide sequence ID" value="NZ_LYWY01000039.1"/>
</dbReference>
<evidence type="ECO:0000313" key="5">
    <source>
        <dbReference type="Proteomes" id="UP000598997"/>
    </source>
</evidence>
<name>A0A917DDX1_9SPHN</name>
<feature type="domain" description="MgtC/SapB/SrpB/YhiD N-terminal" evidence="2">
    <location>
        <begin position="22"/>
        <end position="147"/>
    </location>
</feature>
<evidence type="ECO:0000259" key="3">
    <source>
        <dbReference type="Pfam" id="PF13194"/>
    </source>
</evidence>
<dbReference type="EMBL" id="BMIO01000001">
    <property type="protein sequence ID" value="GGD30116.1"/>
    <property type="molecule type" value="Genomic_DNA"/>
</dbReference>
<feature type="transmembrane region" description="Helical" evidence="1">
    <location>
        <begin position="412"/>
        <end position="433"/>
    </location>
</feature>
<dbReference type="Pfam" id="PF13194">
    <property type="entry name" value="DUF4010"/>
    <property type="match status" value="1"/>
</dbReference>
<dbReference type="Proteomes" id="UP000598997">
    <property type="component" value="Unassembled WGS sequence"/>
</dbReference>
<sequence>MLIGKALSVQYPYLDAELALPLLSALAAGLLIGIERGWHQREQASGSRVAGIRTFTLIGGMGALVSLVAVHVSQAVAAVLLAALLVVLVTLFLRAIIGSGSRDATTMVASLVALGLGLLGGAGYPAFAIAGAAVTSFILAVRRQSHAFVKHLTRDEMQAIARYAVLSVAILPFLPDAQYGPYDAWNPFKLWLVVLLITGFSIAGYVANRLVGDRRGTIVTAMIGGAYSSTAVTASLAERLREGGGGPFSTGIALASSIMYLRVIALTAILAPVITVPITLLLGAPTLMAFVATAIAWRFETGQEAPDAPKVTRKPFALLPAFVFLAAVAGASLLVNWAQAEFGEAGGGLSLFIAGSFDVDAAIVAFSALPEGAVAPRIAALALAGTVGVNMAFKTGIVLANARWRSGRTAALALMSSLTLLIAIVLWEFIALIA</sequence>
<feature type="transmembrane region" description="Helical" evidence="1">
    <location>
        <begin position="18"/>
        <end position="38"/>
    </location>
</feature>
<dbReference type="InterPro" id="IPR025105">
    <property type="entry name" value="DUF4010"/>
</dbReference>
<feature type="transmembrane region" description="Helical" evidence="1">
    <location>
        <begin position="248"/>
        <end position="271"/>
    </location>
</feature>
<reference evidence="4 5" key="1">
    <citation type="journal article" date="2014" name="Int. J. Syst. Evol. Microbiol.">
        <title>Complete genome sequence of Corynebacterium casei LMG S-19264T (=DSM 44701T), isolated from a smear-ripened cheese.</title>
        <authorList>
            <consortium name="US DOE Joint Genome Institute (JGI-PGF)"/>
            <person name="Walter F."/>
            <person name="Albersmeier A."/>
            <person name="Kalinowski J."/>
            <person name="Ruckert C."/>
        </authorList>
    </citation>
    <scope>NUCLEOTIDE SEQUENCE [LARGE SCALE GENOMIC DNA]</scope>
    <source>
        <strain evidence="4 5">CGMCC 1.15358</strain>
    </source>
</reference>
<dbReference type="AlphaFoldDB" id="A0A917DDX1"/>
<feature type="transmembrane region" description="Helical" evidence="1">
    <location>
        <begin position="317"/>
        <end position="337"/>
    </location>
</feature>
<dbReference type="Pfam" id="PF02308">
    <property type="entry name" value="MgtC"/>
    <property type="match status" value="1"/>
</dbReference>
<feature type="transmembrane region" description="Helical" evidence="1">
    <location>
        <begin position="126"/>
        <end position="142"/>
    </location>
</feature>
<evidence type="ECO:0008006" key="6">
    <source>
        <dbReference type="Google" id="ProtNLM"/>
    </source>
</evidence>
<keyword evidence="1" id="KW-1133">Transmembrane helix</keyword>
<organism evidence="4 5">
    <name type="scientific">Croceicoccus pelagius</name>
    <dbReference type="NCBI Taxonomy" id="1703341"/>
    <lineage>
        <taxon>Bacteria</taxon>
        <taxon>Pseudomonadati</taxon>
        <taxon>Pseudomonadota</taxon>
        <taxon>Alphaproteobacteria</taxon>
        <taxon>Sphingomonadales</taxon>
        <taxon>Erythrobacteraceae</taxon>
        <taxon>Croceicoccus</taxon>
    </lineage>
</organism>
<comment type="caution">
    <text evidence="4">The sequence shown here is derived from an EMBL/GenBank/DDBJ whole genome shotgun (WGS) entry which is preliminary data.</text>
</comment>
<dbReference type="PANTHER" id="PTHR39084:SF1">
    <property type="entry name" value="DUF4010 DOMAIN-CONTAINING PROTEIN"/>
    <property type="match status" value="1"/>
</dbReference>
<feature type="transmembrane region" description="Helical" evidence="1">
    <location>
        <begin position="349"/>
        <end position="369"/>
    </location>
</feature>
<feature type="transmembrane region" description="Helical" evidence="1">
    <location>
        <begin position="188"/>
        <end position="206"/>
    </location>
</feature>
<feature type="transmembrane region" description="Helical" evidence="1">
    <location>
        <begin position="50"/>
        <end position="70"/>
    </location>
</feature>
<proteinExistence type="predicted"/>
<evidence type="ECO:0000256" key="1">
    <source>
        <dbReference type="SAM" id="Phobius"/>
    </source>
</evidence>